<sequence>MPDILPFFVFAADPLRVLLVGRIQPHLVKMQLKQLGHGNADQMLLPGDPDALPGGIPCF</sequence>
<accession>A0A645GA60</accession>
<comment type="caution">
    <text evidence="1">The sequence shown here is derived from an EMBL/GenBank/DDBJ whole genome shotgun (WGS) entry which is preliminary data.</text>
</comment>
<gene>
    <name evidence="1" type="ORF">SDC9_171190</name>
</gene>
<dbReference type="EMBL" id="VSSQ01072404">
    <property type="protein sequence ID" value="MPN23797.1"/>
    <property type="molecule type" value="Genomic_DNA"/>
</dbReference>
<organism evidence="1">
    <name type="scientific">bioreactor metagenome</name>
    <dbReference type="NCBI Taxonomy" id="1076179"/>
    <lineage>
        <taxon>unclassified sequences</taxon>
        <taxon>metagenomes</taxon>
        <taxon>ecological metagenomes</taxon>
    </lineage>
</organism>
<proteinExistence type="predicted"/>
<dbReference type="AlphaFoldDB" id="A0A645GA60"/>
<reference evidence="1" key="1">
    <citation type="submission" date="2019-08" db="EMBL/GenBank/DDBJ databases">
        <authorList>
            <person name="Kucharzyk K."/>
            <person name="Murdoch R.W."/>
            <person name="Higgins S."/>
            <person name="Loffler F."/>
        </authorList>
    </citation>
    <scope>NUCLEOTIDE SEQUENCE</scope>
</reference>
<evidence type="ECO:0000313" key="1">
    <source>
        <dbReference type="EMBL" id="MPN23797.1"/>
    </source>
</evidence>
<protein>
    <submittedName>
        <fullName evidence="1">Uncharacterized protein</fullName>
    </submittedName>
</protein>
<name>A0A645GA60_9ZZZZ</name>